<dbReference type="OrthoDB" id="10252171at2759"/>
<evidence type="ECO:0000259" key="6">
    <source>
        <dbReference type="PROSITE" id="PS50006"/>
    </source>
</evidence>
<dbReference type="SMART" id="SM00240">
    <property type="entry name" value="FHA"/>
    <property type="match status" value="1"/>
</dbReference>
<dbReference type="Proteomes" id="UP000292957">
    <property type="component" value="Unassembled WGS sequence"/>
</dbReference>
<evidence type="ECO:0000256" key="3">
    <source>
        <dbReference type="ARBA" id="ARBA00022840"/>
    </source>
</evidence>
<evidence type="ECO:0000313" key="8">
    <source>
        <dbReference type="EMBL" id="TBU23118.1"/>
    </source>
</evidence>
<dbReference type="PROSITE" id="PS00108">
    <property type="entry name" value="PROTEIN_KINASE_ST"/>
    <property type="match status" value="1"/>
</dbReference>
<dbReference type="SMART" id="SM00220">
    <property type="entry name" value="S_TKc"/>
    <property type="match status" value="1"/>
</dbReference>
<proteinExistence type="inferred from homology"/>
<dbReference type="Pfam" id="PF00069">
    <property type="entry name" value="Pkinase"/>
    <property type="match status" value="1"/>
</dbReference>
<evidence type="ECO:0000256" key="2">
    <source>
        <dbReference type="ARBA" id="ARBA00022741"/>
    </source>
</evidence>
<dbReference type="SUPFAM" id="SSF56112">
    <property type="entry name" value="Protein kinase-like (PK-like)"/>
    <property type="match status" value="1"/>
</dbReference>
<dbReference type="PROSITE" id="PS50011">
    <property type="entry name" value="PROTEIN_KINASE_DOM"/>
    <property type="match status" value="1"/>
</dbReference>
<keyword evidence="8" id="KW-0808">Transferase</keyword>
<dbReference type="GO" id="GO:0005524">
    <property type="term" value="F:ATP binding"/>
    <property type="evidence" value="ECO:0007669"/>
    <property type="project" value="UniProtKB-UniRule"/>
</dbReference>
<feature type="region of interest" description="Disordered" evidence="5">
    <location>
        <begin position="498"/>
        <end position="534"/>
    </location>
</feature>
<keyword evidence="2 4" id="KW-0547">Nucleotide-binding</keyword>
<dbReference type="InterPro" id="IPR008271">
    <property type="entry name" value="Ser/Thr_kinase_AS"/>
</dbReference>
<dbReference type="GO" id="GO:0004672">
    <property type="term" value="F:protein kinase activity"/>
    <property type="evidence" value="ECO:0007669"/>
    <property type="project" value="InterPro"/>
</dbReference>
<accession>A0A4Q9MA94</accession>
<evidence type="ECO:0000256" key="5">
    <source>
        <dbReference type="SAM" id="MobiDB-lite"/>
    </source>
</evidence>
<protein>
    <submittedName>
        <fullName evidence="8">Pkinase-domain-containing protein</fullName>
    </submittedName>
</protein>
<feature type="compositionally biased region" description="Low complexity" evidence="5">
    <location>
        <begin position="7"/>
        <end position="19"/>
    </location>
</feature>
<evidence type="ECO:0000256" key="1">
    <source>
        <dbReference type="ARBA" id="ARBA00005575"/>
    </source>
</evidence>
<dbReference type="AlphaFoldDB" id="A0A4Q9MA94"/>
<feature type="region of interest" description="Disordered" evidence="5">
    <location>
        <begin position="1"/>
        <end position="23"/>
    </location>
</feature>
<dbReference type="InterPro" id="IPR011009">
    <property type="entry name" value="Kinase-like_dom_sf"/>
</dbReference>
<dbReference type="InterPro" id="IPR000719">
    <property type="entry name" value="Prot_kinase_dom"/>
</dbReference>
<feature type="domain" description="Protein kinase" evidence="7">
    <location>
        <begin position="165"/>
        <end position="428"/>
    </location>
</feature>
<dbReference type="Pfam" id="PF00498">
    <property type="entry name" value="FHA"/>
    <property type="match status" value="1"/>
</dbReference>
<dbReference type="InterPro" id="IPR000253">
    <property type="entry name" value="FHA_dom"/>
</dbReference>
<keyword evidence="3 4" id="KW-0067">ATP-binding</keyword>
<feature type="binding site" evidence="4">
    <location>
        <position position="194"/>
    </location>
    <ligand>
        <name>ATP</name>
        <dbReference type="ChEBI" id="CHEBI:30616"/>
    </ligand>
</feature>
<dbReference type="EMBL" id="ML143514">
    <property type="protein sequence ID" value="TBU23118.1"/>
    <property type="molecule type" value="Genomic_DNA"/>
</dbReference>
<dbReference type="PROSITE" id="PS00107">
    <property type="entry name" value="PROTEIN_KINASE_ATP"/>
    <property type="match status" value="1"/>
</dbReference>
<dbReference type="FunFam" id="1.10.510.10:FF:000571">
    <property type="entry name" value="Maternal embryonic leucine zipper kinase"/>
    <property type="match status" value="1"/>
</dbReference>
<feature type="compositionally biased region" description="Basic and acidic residues" evidence="5">
    <location>
        <begin position="500"/>
        <end position="517"/>
    </location>
</feature>
<feature type="domain" description="FHA" evidence="6">
    <location>
        <begin position="58"/>
        <end position="115"/>
    </location>
</feature>
<comment type="similarity">
    <text evidence="1">Belongs to the protein kinase superfamily. CAMK Ser/Thr protein kinase family. CHEK2 subfamily.</text>
</comment>
<keyword evidence="8" id="KW-0418">Kinase</keyword>
<dbReference type="Gene3D" id="2.60.200.20">
    <property type="match status" value="1"/>
</dbReference>
<reference evidence="8" key="1">
    <citation type="submission" date="2019-01" db="EMBL/GenBank/DDBJ databases">
        <title>Draft genome sequences of three monokaryotic isolates of the white-rot basidiomycete fungus Dichomitus squalens.</title>
        <authorList>
            <consortium name="DOE Joint Genome Institute"/>
            <person name="Lopez S.C."/>
            <person name="Andreopoulos B."/>
            <person name="Pangilinan J."/>
            <person name="Lipzen A."/>
            <person name="Riley R."/>
            <person name="Ahrendt S."/>
            <person name="Ng V."/>
            <person name="Barry K."/>
            <person name="Daum C."/>
            <person name="Grigoriev I.V."/>
            <person name="Hilden K.S."/>
            <person name="Makela M.R."/>
            <person name="de Vries R.P."/>
        </authorList>
    </citation>
    <scope>NUCLEOTIDE SEQUENCE [LARGE SCALE GENOMIC DNA]</scope>
    <source>
        <strain evidence="8">OM18370.1</strain>
    </source>
</reference>
<dbReference type="Gene3D" id="1.10.510.10">
    <property type="entry name" value="Transferase(Phosphotransferase) domain 1"/>
    <property type="match status" value="1"/>
</dbReference>
<dbReference type="SUPFAM" id="SSF49879">
    <property type="entry name" value="SMAD/FHA domain"/>
    <property type="match status" value="1"/>
</dbReference>
<dbReference type="InterPro" id="IPR017441">
    <property type="entry name" value="Protein_kinase_ATP_BS"/>
</dbReference>
<evidence type="ECO:0000259" key="7">
    <source>
        <dbReference type="PROSITE" id="PS50011"/>
    </source>
</evidence>
<dbReference type="PANTHER" id="PTHR24347">
    <property type="entry name" value="SERINE/THREONINE-PROTEIN KINASE"/>
    <property type="match status" value="1"/>
</dbReference>
<gene>
    <name evidence="8" type="ORF">BD311DRAFT_769070</name>
</gene>
<name>A0A4Q9MA94_9APHY</name>
<organism evidence="8">
    <name type="scientific">Dichomitus squalens</name>
    <dbReference type="NCBI Taxonomy" id="114155"/>
    <lineage>
        <taxon>Eukaryota</taxon>
        <taxon>Fungi</taxon>
        <taxon>Dikarya</taxon>
        <taxon>Basidiomycota</taxon>
        <taxon>Agaricomycotina</taxon>
        <taxon>Agaricomycetes</taxon>
        <taxon>Polyporales</taxon>
        <taxon>Polyporaceae</taxon>
        <taxon>Dichomitus</taxon>
    </lineage>
</organism>
<sequence>MAVAEVPTQSTQQSTQPTQEASQDKSLVSVEIWGSLIPFNPSNTHLKRIDLIKLQQKYIIGRSRQEDVDISFPKCMKMSHKHCMIEWDGEETSSSAVIVTDLKSSNGTFINGQRLGKGQCKLMYDWNIIGFGPPKDPADAKEDYRFVFRHMAAKQSPTEGIYRFYDLHHGLGQGAFATVVKALHRVEGKWYAIKSFPGEKLQQFLNQKSRGVDLMESTAKHLKREINVLQRLRHRNICQLKEAFIDSGYSVSMVLEYVSGGDLNAYVNRRDVLFESEAQGITYQICDALSYIHSMGVVHRDLKPENVLLTEDRPPIVKVADFGLAKVMDSLAMMQTKCGTPGFVAPEVLDQGPDGYDQAVDSWSLGVMVFVMLTKCHPFHHETSSEVDWKLLEEFNISWEGEDFLHGLLVLDPRERLTPAQARDHAWLCAQVTKERVRLIEHELSRRSVASQTEPRKLKKRPRALPEGFIQMDAGPSRAGVKRKASLVELGSSLSSLSVDDEKPRAKRARAAEKDGGSEETIVPDSYRPSAPPRLVWTAEDINPDEIPGLGMWSGSSV</sequence>
<dbReference type="InterPro" id="IPR008984">
    <property type="entry name" value="SMAD_FHA_dom_sf"/>
</dbReference>
<dbReference type="PROSITE" id="PS50006">
    <property type="entry name" value="FHA_DOMAIN"/>
    <property type="match status" value="1"/>
</dbReference>
<evidence type="ECO:0000256" key="4">
    <source>
        <dbReference type="PROSITE-ProRule" id="PRU10141"/>
    </source>
</evidence>